<comment type="pathway">
    <text evidence="1">Metabolic intermediate biosynthesis; chorismate biosynthesis; chorismate from D-erythrose 4-phosphate and phosphoenolpyruvate: step 4/7.</text>
</comment>
<dbReference type="InterPro" id="IPR046346">
    <property type="entry name" value="Aminoacid_DH-like_N_sf"/>
</dbReference>
<keyword evidence="2" id="KW-0028">Amino-acid biosynthesis</keyword>
<dbReference type="GO" id="GO:0050661">
    <property type="term" value="F:NADP binding"/>
    <property type="evidence" value="ECO:0007669"/>
    <property type="project" value="TreeGrafter"/>
</dbReference>
<evidence type="ECO:0000313" key="5">
    <source>
        <dbReference type="Proteomes" id="UP000195981"/>
    </source>
</evidence>
<keyword evidence="2" id="KW-0057">Aromatic amino acid biosynthesis</keyword>
<dbReference type="SUPFAM" id="SSF53223">
    <property type="entry name" value="Aminoacid dehydrogenase-like, N-terminal domain"/>
    <property type="match status" value="1"/>
</dbReference>
<name>A0A1X6WTF2_9MICO</name>
<dbReference type="PANTHER" id="PTHR21089:SF1">
    <property type="entry name" value="BIFUNCTIONAL 3-DEHYDROQUINATE DEHYDRATASE_SHIKIMATE DEHYDROGENASE, CHLOROPLASTIC"/>
    <property type="match status" value="1"/>
</dbReference>
<feature type="domain" description="Shikimate dehydrogenase substrate binding N-terminal" evidence="3">
    <location>
        <begin position="2"/>
        <end position="83"/>
    </location>
</feature>
<dbReference type="Pfam" id="PF08501">
    <property type="entry name" value="Shikimate_dh_N"/>
    <property type="match status" value="1"/>
</dbReference>
<sequence>MVGTPIAHSMSPVMHRAAYEALGIDDAVYGRAEVHEGELEAFLAGPGNGLQGLSVTMPLKREAFELAVDADDVSHGLGISNTLIRRPDGSWRAENHDVDGIARSLHDHGVGWIDRAAIIGSGATALSAVAALTGMGAREIVLTARSTERLEPVVAAAEVRGARCTVIDWTDRLTALAEDVVVSALAIEGADDLAAEVRATPAAPVPRVMLDVLYDPWPAPLAAAVQERGTEVASGLRMLAHQAARQVESMLGVPSAPAELMLAAARAHLAARG</sequence>
<evidence type="ECO:0000256" key="2">
    <source>
        <dbReference type="ARBA" id="ARBA00023141"/>
    </source>
</evidence>
<dbReference type="GO" id="GO:0019632">
    <property type="term" value="P:shikimate metabolic process"/>
    <property type="evidence" value="ECO:0007669"/>
    <property type="project" value="TreeGrafter"/>
</dbReference>
<dbReference type="PANTHER" id="PTHR21089">
    <property type="entry name" value="SHIKIMATE DEHYDROGENASE"/>
    <property type="match status" value="1"/>
</dbReference>
<evidence type="ECO:0000256" key="1">
    <source>
        <dbReference type="ARBA" id="ARBA00004871"/>
    </source>
</evidence>
<dbReference type="EMBL" id="FWFG01000013">
    <property type="protein sequence ID" value="SLM88262.1"/>
    <property type="molecule type" value="Genomic_DNA"/>
</dbReference>
<dbReference type="SUPFAM" id="SSF51735">
    <property type="entry name" value="NAD(P)-binding Rossmann-fold domains"/>
    <property type="match status" value="1"/>
</dbReference>
<proteinExistence type="predicted"/>
<evidence type="ECO:0000259" key="3">
    <source>
        <dbReference type="Pfam" id="PF08501"/>
    </source>
</evidence>
<dbReference type="GO" id="GO:0009073">
    <property type="term" value="P:aromatic amino acid family biosynthetic process"/>
    <property type="evidence" value="ECO:0007669"/>
    <property type="project" value="UniProtKB-KW"/>
</dbReference>
<dbReference type="NCBIfam" id="NF001311">
    <property type="entry name" value="PRK00258.1-3"/>
    <property type="match status" value="1"/>
</dbReference>
<gene>
    <name evidence="4" type="ORF">FM110_01470</name>
</gene>
<dbReference type="RefSeq" id="WP_234991828.1">
    <property type="nucleotide sequence ID" value="NZ_FWFG01000013.1"/>
</dbReference>
<dbReference type="GO" id="GO:0005829">
    <property type="term" value="C:cytosol"/>
    <property type="evidence" value="ECO:0007669"/>
    <property type="project" value="TreeGrafter"/>
</dbReference>
<protein>
    <submittedName>
        <fullName evidence="4">Shikimate 5-dehydrogenase I alpha</fullName>
        <ecNumber evidence="4">1.1.1.25</ecNumber>
    </submittedName>
</protein>
<dbReference type="InterPro" id="IPR013708">
    <property type="entry name" value="Shikimate_DH-bd_N"/>
</dbReference>
<keyword evidence="4" id="KW-0560">Oxidoreductase</keyword>
<reference evidence="4 5" key="1">
    <citation type="submission" date="2017-02" db="EMBL/GenBank/DDBJ databases">
        <authorList>
            <person name="Peterson S.W."/>
        </authorList>
    </citation>
    <scope>NUCLEOTIDE SEQUENCE [LARGE SCALE GENOMIC DNA]</scope>
    <source>
        <strain evidence="4 5">CIP104813</strain>
    </source>
</reference>
<dbReference type="AlphaFoldDB" id="A0A1X6WTF2"/>
<dbReference type="EC" id="1.1.1.25" evidence="4"/>
<dbReference type="Proteomes" id="UP000195981">
    <property type="component" value="Unassembled WGS sequence"/>
</dbReference>
<organism evidence="4 5">
    <name type="scientific">Brachybacterium nesterenkovii</name>
    <dbReference type="NCBI Taxonomy" id="47847"/>
    <lineage>
        <taxon>Bacteria</taxon>
        <taxon>Bacillati</taxon>
        <taxon>Actinomycetota</taxon>
        <taxon>Actinomycetes</taxon>
        <taxon>Micrococcales</taxon>
        <taxon>Dermabacteraceae</taxon>
        <taxon>Brachybacterium</taxon>
    </lineage>
</organism>
<evidence type="ECO:0000313" key="4">
    <source>
        <dbReference type="EMBL" id="SLM88262.1"/>
    </source>
</evidence>
<dbReference type="InterPro" id="IPR036291">
    <property type="entry name" value="NAD(P)-bd_dom_sf"/>
</dbReference>
<dbReference type="InterPro" id="IPR022893">
    <property type="entry name" value="Shikimate_DH_fam"/>
</dbReference>
<accession>A0A1X6WTF2</accession>
<keyword evidence="5" id="KW-1185">Reference proteome</keyword>
<dbReference type="Gene3D" id="3.40.50.10860">
    <property type="entry name" value="Leucine Dehydrogenase, chain A, domain 1"/>
    <property type="match status" value="1"/>
</dbReference>
<dbReference type="GO" id="GO:0004764">
    <property type="term" value="F:shikimate 3-dehydrogenase (NADP+) activity"/>
    <property type="evidence" value="ECO:0007669"/>
    <property type="project" value="UniProtKB-EC"/>
</dbReference>
<dbReference type="GO" id="GO:0009423">
    <property type="term" value="P:chorismate biosynthetic process"/>
    <property type="evidence" value="ECO:0007669"/>
    <property type="project" value="TreeGrafter"/>
</dbReference>
<dbReference type="Gene3D" id="3.40.50.720">
    <property type="entry name" value="NAD(P)-binding Rossmann-like Domain"/>
    <property type="match status" value="1"/>
</dbReference>